<protein>
    <submittedName>
        <fullName evidence="7">OmpA family protein</fullName>
    </submittedName>
</protein>
<evidence type="ECO:0000313" key="7">
    <source>
        <dbReference type="EMBL" id="MEC5388328.1"/>
    </source>
</evidence>
<feature type="transmembrane region" description="Helical" evidence="5">
    <location>
        <begin position="12"/>
        <end position="33"/>
    </location>
</feature>
<evidence type="ECO:0000256" key="3">
    <source>
        <dbReference type="ARBA" id="ARBA00023237"/>
    </source>
</evidence>
<reference evidence="7 8" key="1">
    <citation type="submission" date="2024-01" db="EMBL/GenBank/DDBJ databases">
        <title>Uliginosibacterium soil sp. nov.</title>
        <authorList>
            <person name="Lv Y."/>
        </authorList>
    </citation>
    <scope>NUCLEOTIDE SEQUENCE [LARGE SCALE GENOMIC DNA]</scope>
    <source>
        <strain evidence="7 8">H3</strain>
    </source>
</reference>
<dbReference type="InterPro" id="IPR036737">
    <property type="entry name" value="OmpA-like_sf"/>
</dbReference>
<feature type="domain" description="OmpA-like" evidence="6">
    <location>
        <begin position="51"/>
        <end position="159"/>
    </location>
</feature>
<keyword evidence="2 4" id="KW-0472">Membrane</keyword>
<comment type="caution">
    <text evidence="7">The sequence shown here is derived from an EMBL/GenBank/DDBJ whole genome shotgun (WGS) entry which is preliminary data.</text>
</comment>
<dbReference type="InterPro" id="IPR006664">
    <property type="entry name" value="OMP_bac"/>
</dbReference>
<sequence length="159" mass="16353">MSDQDENQKSAFFIVGAVVAVIVAAVVTFGAWATLGKAPAGAPAATAAEEAPAAVGEALAKVYFELGNADISADAAAELAKVVAAAKAEPKRIALVSGFHDASGDAARNAEVSRQRAVAVRDWLVAQGIEDSRIKLSKPAETLGTGDAREARRVELRVQ</sequence>
<keyword evidence="3" id="KW-0998">Cell outer membrane</keyword>
<dbReference type="PANTHER" id="PTHR30329:SF21">
    <property type="entry name" value="LIPOPROTEIN YIAD-RELATED"/>
    <property type="match status" value="1"/>
</dbReference>
<dbReference type="SUPFAM" id="SSF103088">
    <property type="entry name" value="OmpA-like"/>
    <property type="match status" value="1"/>
</dbReference>
<evidence type="ECO:0000313" key="8">
    <source>
        <dbReference type="Proteomes" id="UP001331561"/>
    </source>
</evidence>
<dbReference type="InterPro" id="IPR006665">
    <property type="entry name" value="OmpA-like"/>
</dbReference>
<organism evidence="7 8">
    <name type="scientific">Uliginosibacterium silvisoli</name>
    <dbReference type="NCBI Taxonomy" id="3114758"/>
    <lineage>
        <taxon>Bacteria</taxon>
        <taxon>Pseudomonadati</taxon>
        <taxon>Pseudomonadota</taxon>
        <taxon>Betaproteobacteria</taxon>
        <taxon>Rhodocyclales</taxon>
        <taxon>Zoogloeaceae</taxon>
        <taxon>Uliginosibacterium</taxon>
    </lineage>
</organism>
<dbReference type="PANTHER" id="PTHR30329">
    <property type="entry name" value="STATOR ELEMENT OF FLAGELLAR MOTOR COMPLEX"/>
    <property type="match status" value="1"/>
</dbReference>
<name>A0ABU6K921_9RHOO</name>
<dbReference type="EMBL" id="JAYXHS010000005">
    <property type="protein sequence ID" value="MEC5388328.1"/>
    <property type="molecule type" value="Genomic_DNA"/>
</dbReference>
<keyword evidence="5" id="KW-1133">Transmembrane helix</keyword>
<dbReference type="CDD" id="cd07185">
    <property type="entry name" value="OmpA_C-like"/>
    <property type="match status" value="1"/>
</dbReference>
<dbReference type="RefSeq" id="WP_327601300.1">
    <property type="nucleotide sequence ID" value="NZ_JAYXHS010000005.1"/>
</dbReference>
<dbReference type="Proteomes" id="UP001331561">
    <property type="component" value="Unassembled WGS sequence"/>
</dbReference>
<keyword evidence="8" id="KW-1185">Reference proteome</keyword>
<evidence type="ECO:0000256" key="2">
    <source>
        <dbReference type="ARBA" id="ARBA00023136"/>
    </source>
</evidence>
<accession>A0ABU6K921</accession>
<dbReference type="PROSITE" id="PS51123">
    <property type="entry name" value="OMPA_2"/>
    <property type="match status" value="1"/>
</dbReference>
<evidence type="ECO:0000256" key="5">
    <source>
        <dbReference type="SAM" id="Phobius"/>
    </source>
</evidence>
<evidence type="ECO:0000256" key="4">
    <source>
        <dbReference type="PROSITE-ProRule" id="PRU00473"/>
    </source>
</evidence>
<gene>
    <name evidence="7" type="ORF">VVD49_21525</name>
</gene>
<evidence type="ECO:0000259" key="6">
    <source>
        <dbReference type="PROSITE" id="PS51123"/>
    </source>
</evidence>
<dbReference type="InterPro" id="IPR050330">
    <property type="entry name" value="Bact_OuterMem_StrucFunc"/>
</dbReference>
<dbReference type="Gene3D" id="3.30.1330.60">
    <property type="entry name" value="OmpA-like domain"/>
    <property type="match status" value="1"/>
</dbReference>
<dbReference type="Pfam" id="PF00691">
    <property type="entry name" value="OmpA"/>
    <property type="match status" value="1"/>
</dbReference>
<evidence type="ECO:0000256" key="1">
    <source>
        <dbReference type="ARBA" id="ARBA00004442"/>
    </source>
</evidence>
<comment type="subcellular location">
    <subcellularLocation>
        <location evidence="1">Cell outer membrane</location>
    </subcellularLocation>
</comment>
<dbReference type="PRINTS" id="PR01021">
    <property type="entry name" value="OMPADOMAIN"/>
</dbReference>
<keyword evidence="5" id="KW-0812">Transmembrane</keyword>
<proteinExistence type="predicted"/>